<evidence type="ECO:0000256" key="4">
    <source>
        <dbReference type="ARBA" id="ARBA00023180"/>
    </source>
</evidence>
<dbReference type="InterPro" id="IPR036772">
    <property type="entry name" value="SRCR-like_dom_sf"/>
</dbReference>
<feature type="domain" description="SRCR" evidence="8">
    <location>
        <begin position="167"/>
        <end position="267"/>
    </location>
</feature>
<dbReference type="GeneTree" id="ENSGT00950000183145"/>
<feature type="domain" description="SRCR" evidence="8">
    <location>
        <begin position="468"/>
        <end position="572"/>
    </location>
</feature>
<evidence type="ECO:0000256" key="3">
    <source>
        <dbReference type="ARBA" id="ARBA00023157"/>
    </source>
</evidence>
<evidence type="ECO:0000313" key="9">
    <source>
        <dbReference type="Ensembl" id="ENSGALP00010032303.1"/>
    </source>
</evidence>
<feature type="region of interest" description="Disordered" evidence="6">
    <location>
        <begin position="652"/>
        <end position="725"/>
    </location>
</feature>
<accession>A0A8V0ZLI2</accession>
<proteinExistence type="predicted"/>
<dbReference type="Proteomes" id="UP000000539">
    <property type="component" value="Chromosome 5"/>
</dbReference>
<comment type="caution">
    <text evidence="5">Lacks conserved residue(s) required for the propagation of feature annotation.</text>
</comment>
<dbReference type="PROSITE" id="PS50287">
    <property type="entry name" value="SRCR_2"/>
    <property type="match status" value="5"/>
</dbReference>
<name>A0A8V0ZLI2_CHICK</name>
<protein>
    <recommendedName>
        <fullName evidence="8">SRCR domain-containing protein</fullName>
    </recommendedName>
</protein>
<keyword evidence="7" id="KW-0472">Membrane</keyword>
<feature type="disulfide bond" evidence="5">
    <location>
        <begin position="205"/>
        <end position="266"/>
    </location>
</feature>
<feature type="disulfide bond" evidence="5">
    <location>
        <begin position="102"/>
        <end position="112"/>
    </location>
</feature>
<dbReference type="PRINTS" id="PR00258">
    <property type="entry name" value="SPERACTRCPTR"/>
</dbReference>
<keyword evidence="3 5" id="KW-1015">Disulfide bond</keyword>
<reference evidence="9" key="3">
    <citation type="submission" date="2025-09" db="UniProtKB">
        <authorList>
            <consortium name="Ensembl"/>
        </authorList>
    </citation>
    <scope>IDENTIFICATION</scope>
    <source>
        <strain evidence="9">broiler</strain>
    </source>
</reference>
<evidence type="ECO:0000256" key="7">
    <source>
        <dbReference type="SAM" id="Phobius"/>
    </source>
</evidence>
<dbReference type="PANTHER" id="PTHR19331:SF465">
    <property type="entry name" value="EGG PEPTIDE SPERACT RECEPTOR"/>
    <property type="match status" value="1"/>
</dbReference>
<keyword evidence="2" id="KW-0677">Repeat</keyword>
<feature type="domain" description="SRCR" evidence="8">
    <location>
        <begin position="273"/>
        <end position="365"/>
    </location>
</feature>
<feature type="disulfide bond" evidence="5">
    <location>
        <begin position="236"/>
        <end position="246"/>
    </location>
</feature>
<organism evidence="9 10">
    <name type="scientific">Gallus gallus</name>
    <name type="common">Chicken</name>
    <dbReference type="NCBI Taxonomy" id="9031"/>
    <lineage>
        <taxon>Eukaryota</taxon>
        <taxon>Metazoa</taxon>
        <taxon>Chordata</taxon>
        <taxon>Craniata</taxon>
        <taxon>Vertebrata</taxon>
        <taxon>Euteleostomi</taxon>
        <taxon>Archelosauria</taxon>
        <taxon>Archosauria</taxon>
        <taxon>Dinosauria</taxon>
        <taxon>Saurischia</taxon>
        <taxon>Theropoda</taxon>
        <taxon>Coelurosauria</taxon>
        <taxon>Aves</taxon>
        <taxon>Neognathae</taxon>
        <taxon>Galloanserae</taxon>
        <taxon>Galliformes</taxon>
        <taxon>Phasianidae</taxon>
        <taxon>Phasianinae</taxon>
        <taxon>Gallus</taxon>
    </lineage>
</organism>
<evidence type="ECO:0000256" key="2">
    <source>
        <dbReference type="ARBA" id="ARBA00022737"/>
    </source>
</evidence>
<evidence type="ECO:0000256" key="5">
    <source>
        <dbReference type="PROSITE-ProRule" id="PRU00196"/>
    </source>
</evidence>
<dbReference type="InterPro" id="IPR001190">
    <property type="entry name" value="SRCR"/>
</dbReference>
<dbReference type="PANTHER" id="PTHR19331">
    <property type="entry name" value="SCAVENGER RECEPTOR DOMAIN-CONTAINING"/>
    <property type="match status" value="1"/>
</dbReference>
<dbReference type="AlphaFoldDB" id="A0A8V0ZLI2"/>
<feature type="compositionally biased region" description="Low complexity" evidence="6">
    <location>
        <begin position="20"/>
        <end position="30"/>
    </location>
</feature>
<evidence type="ECO:0000313" key="10">
    <source>
        <dbReference type="Proteomes" id="UP000000539"/>
    </source>
</evidence>
<keyword evidence="4" id="KW-0325">Glycoprotein</keyword>
<dbReference type="FunFam" id="3.10.250.10:FF:000009">
    <property type="entry name" value="WC1"/>
    <property type="match status" value="1"/>
</dbReference>
<dbReference type="SUPFAM" id="SSF56487">
    <property type="entry name" value="SRCR-like"/>
    <property type="match status" value="4"/>
</dbReference>
<feature type="disulfide bond" evidence="5">
    <location>
        <begin position="192"/>
        <end position="256"/>
    </location>
</feature>
<dbReference type="FunFam" id="3.10.250.10:FF:000004">
    <property type="entry name" value="Scavenger receptor cysteine-rich type 1 protein M130"/>
    <property type="match status" value="1"/>
</dbReference>
<feature type="disulfide bond" evidence="5">
    <location>
        <begin position="541"/>
        <end position="551"/>
    </location>
</feature>
<keyword evidence="10" id="KW-1185">Reference proteome</keyword>
<dbReference type="SMART" id="SM00202">
    <property type="entry name" value="SR"/>
    <property type="match status" value="4"/>
</dbReference>
<feature type="domain" description="SRCR" evidence="8">
    <location>
        <begin position="370"/>
        <end position="466"/>
    </location>
</feature>
<keyword evidence="7" id="KW-1133">Transmembrane helix</keyword>
<feature type="disulfide bond" evidence="5">
    <location>
        <begin position="338"/>
        <end position="348"/>
    </location>
</feature>
<dbReference type="Gene3D" id="3.10.250.10">
    <property type="entry name" value="SRCR-like domain"/>
    <property type="match status" value="4"/>
</dbReference>
<feature type="domain" description="SRCR" evidence="8">
    <location>
        <begin position="92"/>
        <end position="131"/>
    </location>
</feature>
<dbReference type="GO" id="GO:0016020">
    <property type="term" value="C:membrane"/>
    <property type="evidence" value="ECO:0007669"/>
    <property type="project" value="InterPro"/>
</dbReference>
<keyword evidence="1" id="KW-0732">Signal</keyword>
<feature type="transmembrane region" description="Helical" evidence="7">
    <location>
        <begin position="604"/>
        <end position="625"/>
    </location>
</feature>
<evidence type="ECO:0000259" key="8">
    <source>
        <dbReference type="PROSITE" id="PS50287"/>
    </source>
</evidence>
<reference evidence="9" key="2">
    <citation type="submission" date="2025-08" db="UniProtKB">
        <authorList>
            <consortium name="Ensembl"/>
        </authorList>
    </citation>
    <scope>IDENTIFICATION</scope>
    <source>
        <strain evidence="9">broiler</strain>
    </source>
</reference>
<sequence length="725" mass="72607">LIAEGTRARSGTAPLRAGGPTTAITTTTPPSCAKASPGWSEGTAPARGGWRCGGAGPGWACATAAWTRGAPGCSAGSWAAARCWPCPSPAASGPFWDGAFECDGSEPLLAACAARPTPEQRCSDPAAVVCSRKRGAGGRQPAARSPRPHLAALSLSLSLLLAAYTGFRLADGGSPCAGRVEAEERGTWGALCAGSLELPDAHVLCRHLGCGPAASVQPGGRFGAGKGPLRRDRLGCVGNERHPGECPAAVLGEPACEPALAAAVICSGAAESLRLRGGESRCDGRLEVALRPGVWSGVSAGSRDNGTAAVACRQLGCGVPEKAYAAPAVGPGLAELRCEGGEESLARCDSPGVGRGPSALTVSCSGGRRLRLAGGPGRCAGRVEVYVDGAWSSVCRDAWSLRDAAVVCRQLRCGTALEAPGPERFGSGPGTPWAGAGGCAGTEAALWDCPARRGCGGGGGAAAVCSALRALRAEGGGCRGILELLHDGAWGPVCANGTVEDGVAPAAAAAVCRQLGCGAAGRLHAVPDRGSGPAWLGWVRCEEGSRSLWRCSSTPWSPRSCGPPGITLVACNEDGSDVAGSPAPGSADRDGDVRAAVPLGGAPLPTVLCALLGMLLSLALAALAVQTHRARAQRAGPSQDAGSEAVYEELDYSQEPECWEGPSRAGSVLQGSGMPLSHHTGDEEEGSGAAGMLCADYDDGTAVPEETLGEMGYNDVDVSAPGTQP</sequence>
<feature type="disulfide bond" evidence="5">
    <location>
        <begin position="439"/>
        <end position="449"/>
    </location>
</feature>
<dbReference type="Pfam" id="PF00530">
    <property type="entry name" value="SRCR"/>
    <property type="match status" value="4"/>
</dbReference>
<reference evidence="9" key="1">
    <citation type="submission" date="2020-11" db="EMBL/GenBank/DDBJ databases">
        <title>Gallus gallus (Chicken) genome, bGalGal1, GRCg7b, maternal haplotype autosomes + Z &amp; W.</title>
        <authorList>
            <person name="Warren W."/>
            <person name="Formenti G."/>
            <person name="Fedrigo O."/>
            <person name="Haase B."/>
            <person name="Mountcastle J."/>
            <person name="Balacco J."/>
            <person name="Tracey A."/>
            <person name="Schneider V."/>
            <person name="Okimoto R."/>
            <person name="Cheng H."/>
            <person name="Hawken R."/>
            <person name="Howe K."/>
            <person name="Jarvis E.D."/>
        </authorList>
    </citation>
    <scope>NUCLEOTIDE SEQUENCE [LARGE SCALE GENOMIC DNA]</scope>
    <source>
        <strain evidence="9">Broiler</strain>
    </source>
</reference>
<dbReference type="Ensembl" id="ENSGALT00010053618.1">
    <property type="protein sequence ID" value="ENSGALP00010032303.1"/>
    <property type="gene ID" value="ENSGALG00010022050.1"/>
</dbReference>
<evidence type="ECO:0000256" key="6">
    <source>
        <dbReference type="SAM" id="MobiDB-lite"/>
    </source>
</evidence>
<evidence type="ECO:0000256" key="1">
    <source>
        <dbReference type="ARBA" id="ARBA00022729"/>
    </source>
</evidence>
<dbReference type="OrthoDB" id="536948at2759"/>
<feature type="region of interest" description="Disordered" evidence="6">
    <location>
        <begin position="1"/>
        <end position="44"/>
    </location>
</feature>
<keyword evidence="7" id="KW-0812">Transmembrane</keyword>